<protein>
    <submittedName>
        <fullName evidence="7">DNA/RNA-binding protein KIN17</fullName>
    </submittedName>
</protein>
<dbReference type="InterPro" id="IPR041995">
    <property type="entry name" value="KOW_KIN17"/>
</dbReference>
<evidence type="ECO:0000256" key="2">
    <source>
        <dbReference type="ARBA" id="ARBA00022723"/>
    </source>
</evidence>
<dbReference type="Gene3D" id="2.30.30.140">
    <property type="match status" value="1"/>
</dbReference>
<dbReference type="PANTHER" id="PTHR12805">
    <property type="entry name" value="KIN17 KIN, ANTIGENIC DETERMINANT OF RECA PROTEIN HOMOLOG"/>
    <property type="match status" value="1"/>
</dbReference>
<dbReference type="InterPro" id="IPR037321">
    <property type="entry name" value="KIN17-like"/>
</dbReference>
<sequence length="392" mass="45408">MGKGRAEPGTPKYIANKIKSKGLQKLRWFCQMCNKQCRDENGFKCHTMSESHQRQLLLFADNAGRYLSEFSYEFSKGFLFLLKRQFGTKRVKANKVYQEYISDRNHLHMNATQWTTLTGFVKWLGKTGKCVVDETDEGWFITYIDRDPATIELEEKMRRKEKAEKDDKEREMDFLQRQIREGQKKESTEKQTEDDNTKQLIREEDEKLSLNLKIDTFKKPTVAPIKNVLSTAGSDRMSMISKSSSRKSEKRKISALEEIIQQETKKKNYMRKDYWLLENIVVKVTTKTLGLEYLGKKGIVLKVIDKYGCMVKLFDPKVKLKLDQNHVETVIPNVGGRVIVVNGMHVGREAEIIKIDSDNFCVDIKLKSGPAIGKIITRLPFEDICKQHIAES</sequence>
<keyword evidence="2" id="KW-0479">Metal-binding</keyword>
<dbReference type="SUPFAM" id="SSF57667">
    <property type="entry name" value="beta-beta-alpha zinc fingers"/>
    <property type="match status" value="1"/>
</dbReference>
<dbReference type="Pfam" id="PF25092">
    <property type="entry name" value="SH3_KIN17_C"/>
    <property type="match status" value="1"/>
</dbReference>
<dbReference type="EMBL" id="GFXV01005355">
    <property type="protein sequence ID" value="MBW17160.1"/>
    <property type="molecule type" value="Transcribed_RNA"/>
</dbReference>
<dbReference type="OrthoDB" id="10266249at2759"/>
<keyword evidence="3" id="KW-0863">Zinc-finger</keyword>
<dbReference type="PANTHER" id="PTHR12805:SF0">
    <property type="entry name" value="DNA_RNA-BINDING PROTEIN KIN17"/>
    <property type="match status" value="1"/>
</dbReference>
<evidence type="ECO:0000256" key="4">
    <source>
        <dbReference type="ARBA" id="ARBA00022833"/>
    </source>
</evidence>
<comment type="similarity">
    <text evidence="1">Belongs to the KIN17 family.</text>
</comment>
<dbReference type="Gene3D" id="2.30.30.30">
    <property type="match status" value="1"/>
</dbReference>
<organism evidence="7">
    <name type="scientific">Melanaphis sacchari</name>
    <dbReference type="NCBI Taxonomy" id="742174"/>
    <lineage>
        <taxon>Eukaryota</taxon>
        <taxon>Metazoa</taxon>
        <taxon>Ecdysozoa</taxon>
        <taxon>Arthropoda</taxon>
        <taxon>Hexapoda</taxon>
        <taxon>Insecta</taxon>
        <taxon>Pterygota</taxon>
        <taxon>Neoptera</taxon>
        <taxon>Paraneoptera</taxon>
        <taxon>Hemiptera</taxon>
        <taxon>Sternorrhyncha</taxon>
        <taxon>Aphidomorpha</taxon>
        <taxon>Aphidoidea</taxon>
        <taxon>Aphididae</taxon>
        <taxon>Aphidini</taxon>
        <taxon>Melanaphis</taxon>
    </lineage>
</organism>
<dbReference type="InterPro" id="IPR038254">
    <property type="entry name" value="KIN17_WH-like_sf"/>
</dbReference>
<dbReference type="InterPro" id="IPR014722">
    <property type="entry name" value="Rib_uL2_dom2"/>
</dbReference>
<dbReference type="FunFam" id="2.30.30.30:FF:000021">
    <property type="entry name" value="DNA/RNA-binding protein KIN17, putative"/>
    <property type="match status" value="1"/>
</dbReference>
<dbReference type="InterPro" id="IPR056767">
    <property type="entry name" value="C2H2-Znf_KIN17"/>
</dbReference>
<keyword evidence="4" id="KW-0862">Zinc</keyword>
<dbReference type="GO" id="GO:0006260">
    <property type="term" value="P:DNA replication"/>
    <property type="evidence" value="ECO:0007669"/>
    <property type="project" value="TreeGrafter"/>
</dbReference>
<dbReference type="SMART" id="SM01253">
    <property type="entry name" value="Kin17_mid"/>
    <property type="match status" value="1"/>
</dbReference>
<dbReference type="GO" id="GO:0008270">
    <property type="term" value="F:zinc ion binding"/>
    <property type="evidence" value="ECO:0007669"/>
    <property type="project" value="UniProtKB-KW"/>
</dbReference>
<dbReference type="InterPro" id="IPR036236">
    <property type="entry name" value="Znf_C2H2_sf"/>
</dbReference>
<dbReference type="AlphaFoldDB" id="A0A2H8TT70"/>
<feature type="region of interest" description="Disordered" evidence="5">
    <location>
        <begin position="178"/>
        <end position="200"/>
    </location>
</feature>
<dbReference type="GO" id="GO:0005634">
    <property type="term" value="C:nucleus"/>
    <property type="evidence" value="ECO:0007669"/>
    <property type="project" value="TreeGrafter"/>
</dbReference>
<reference evidence="7" key="1">
    <citation type="submission" date="2017-10" db="EMBL/GenBank/DDBJ databases">
        <title>Transcriptome Assembly of Sugarcane Aphid Adults.</title>
        <authorList>
            <person name="Scully E.D."/>
            <person name="Palmer N.A."/>
            <person name="Geib S.M."/>
            <person name="Sarath G."/>
            <person name="Sattler S.E."/>
        </authorList>
    </citation>
    <scope>NUCLEOTIDE SEQUENCE</scope>
    <source>
        <tissue evidence="7">Whole body</tissue>
    </source>
</reference>
<feature type="domain" description="DNA/RNA-binding protein Kin17 WH-like" evidence="6">
    <location>
        <begin position="54"/>
        <end position="180"/>
    </location>
</feature>
<name>A0A2H8TT70_9HEMI</name>
<dbReference type="Pfam" id="PF25095">
    <property type="entry name" value="C2H2-zf_KIN17"/>
    <property type="match status" value="1"/>
</dbReference>
<evidence type="ECO:0000313" key="7">
    <source>
        <dbReference type="EMBL" id="MBW17160.1"/>
    </source>
</evidence>
<dbReference type="Gene3D" id="1.10.10.2030">
    <property type="entry name" value="DNA/RNA-binding protein Kin17, conserved domain"/>
    <property type="match status" value="1"/>
</dbReference>
<evidence type="ECO:0000256" key="5">
    <source>
        <dbReference type="SAM" id="MobiDB-lite"/>
    </source>
</evidence>
<dbReference type="InterPro" id="IPR019447">
    <property type="entry name" value="DNA/RNA-bd_Kin17_WH-like_dom"/>
</dbReference>
<dbReference type="Pfam" id="PF10357">
    <property type="entry name" value="WH_KIN17"/>
    <property type="match status" value="1"/>
</dbReference>
<dbReference type="CDD" id="cd13155">
    <property type="entry name" value="KOW_KIN17"/>
    <property type="match status" value="1"/>
</dbReference>
<dbReference type="GO" id="GO:0006974">
    <property type="term" value="P:DNA damage response"/>
    <property type="evidence" value="ECO:0007669"/>
    <property type="project" value="TreeGrafter"/>
</dbReference>
<proteinExistence type="inferred from homology"/>
<accession>A0A2H8TT70</accession>
<dbReference type="FunFam" id="1.10.10.2030:FF:000001">
    <property type="entry name" value="DNA/RNA-binding protein KIN17, putative"/>
    <property type="match status" value="1"/>
</dbReference>
<dbReference type="InterPro" id="IPR041330">
    <property type="entry name" value="KN17_SH3"/>
</dbReference>
<dbReference type="Pfam" id="PF18131">
    <property type="entry name" value="KN17_SH3"/>
    <property type="match status" value="1"/>
</dbReference>
<evidence type="ECO:0000256" key="1">
    <source>
        <dbReference type="ARBA" id="ARBA00008517"/>
    </source>
</evidence>
<gene>
    <name evidence="7" type="primary">Kin_1</name>
</gene>
<evidence type="ECO:0000259" key="6">
    <source>
        <dbReference type="SMART" id="SM01253"/>
    </source>
</evidence>
<dbReference type="GO" id="GO:0003690">
    <property type="term" value="F:double-stranded DNA binding"/>
    <property type="evidence" value="ECO:0007669"/>
    <property type="project" value="TreeGrafter"/>
</dbReference>
<evidence type="ECO:0000256" key="3">
    <source>
        <dbReference type="ARBA" id="ARBA00022771"/>
    </source>
</evidence>